<feature type="compositionally biased region" description="Basic and acidic residues" evidence="2">
    <location>
        <begin position="649"/>
        <end position="670"/>
    </location>
</feature>
<organism evidence="4 5">
    <name type="scientific">Babesia ovata</name>
    <dbReference type="NCBI Taxonomy" id="189622"/>
    <lineage>
        <taxon>Eukaryota</taxon>
        <taxon>Sar</taxon>
        <taxon>Alveolata</taxon>
        <taxon>Apicomplexa</taxon>
        <taxon>Aconoidasida</taxon>
        <taxon>Piroplasmida</taxon>
        <taxon>Babesiidae</taxon>
        <taxon>Babesia</taxon>
    </lineage>
</organism>
<proteinExistence type="predicted"/>
<sequence length="1530" mass="169110">MTGHGIQLNTLKQCLQFLMWLNHNKQSSMKTDVATQLSNRLKGKYKTVNQREIEKALSTFLSSVFNFHSRLCSRTDKKKIGNNPNDALNALLECIPKFLAVMYFLRYQVDHKFGKLGGGKWKDQMVVYSQYAATEIQKYLTASSGSKDYGVIPGGFSYNELKRGRRGSQMTGDLEQICEKYSHVPHIQNYFLDVFSTSVLPRNSGTQDSNTANALALVSSLCEMVAAEGDTETGGELKQKLDESLNGDDVKKCICWSDLKDHCQTLQSQIGTIYKTNVFSFTGFKRNRDRLSEKEFAKETAKWLRGNLAKVKTNLDKIETDITMNNLTGYFTINLFPYGFTFDKNNFGSGMNPRTILNDNWRTVIEALRRDREGLERLKQILEGEACPTEKKEDDEDHGKKSDGAQNQGKKSEGAQNQGKKVESSPNHNNGRSENQPSGSAVVKDLAPSPPAVDQGVTSLAGPTGVQHPQGPTVTVTPASSLTPDSPVQNVVQTQQVATQDPRQPPPPPPPPTLPADPGSPGKPGDQGPGSPGGDVSGQQPVGPPVPVLTQHTGVTGPGPGPTGVQGAGHPSSQDVSQGSGHGSSSGGTTPVAPASGGGVGGSGGTGGKGPPPAKKCKDSNFSTLWTNPKEYCDPKRTIRKPSPFKFTKTRDAAEEIWESQKKALPDYKPKPSKTLQSQIPSPHSSQRSRSAPVPSPSPNDRHGQGRLPIDPRGRDAGQGGGVVPDDGLINLRVDMDGAAVDDDSDTRLKKRKDRIMADNEVYEGLLNLIAQQDIEEKHKLQKEAAERYKKDIQRFEEHRNKSLRDAVVENVVPIVHKPLPVVQRYSTKKPVDMTPPILPPLIDVASFNPSIIQPKKKTVPSYTQMTGFTIIPASHSPQSSRIATVHHSALVPVPPLDDKHEIIIQKVYQNADPTVKYNDGTEVSSTFDIEVRKPLHQDSLNDYDHEHVPKIPKPRDPKLKVIDAFSDKSSGRAEINIPLAVFPGQSPDDLNSNFCSNPWYVPDSSSTTITPTPSPPPDSDNLPPPKTVREMLCWLVGMTQYGYVEIIKKHVADLLREYKNDVSQSPDAIYVTREPYNLDASHVSNTLTEACHYAANVLFKMKYKDSKIAFKDFKFDSVYRKLHYSPDPACLLCQLRDYVYACCHQLAFLKSQCSRNTRDGGWQDCHYGSDVSSPKSPLQAFLTDAPESNFKTHPFDPCNICRKSRVNMGFTKEDFSKDSKYGKHLHTILSPTCGGEDPLLTLTSYLNCLTRRTPRTTGELVSFFHNFGNSLHNAPSQLFKLGSALSSQHDHCPDWDSLAADDLRAVQGIRGSAPPIANSIHDKDHPNTLSTLLGCGTNHAPCHPHMMPITYRAYALYSKAFVHHYLSWAVYLADRLWESLEKLSIDMKKHYGTKCLSLHQCDNAMPLLYTHGFTPPDGTLQSSLTCSKVIAKLREVVAGEAIASLMTAMDTFLYGIREPFIYTLFTLWLTATVYILHSLLYRMDVLRIRSHLLTTRASHLIDVKALLAGSRRMLSLYKDVDYFDDDFHS</sequence>
<keyword evidence="3" id="KW-0812">Transmembrane</keyword>
<reference evidence="4 5" key="1">
    <citation type="journal article" date="2017" name="BMC Genomics">
        <title>Whole-genome assembly of Babesia ovata and comparative genomics between closely related pathogens.</title>
        <authorList>
            <person name="Yamagishi J."/>
            <person name="Asada M."/>
            <person name="Hakimi H."/>
            <person name="Tanaka T.Q."/>
            <person name="Sugimoto C."/>
            <person name="Kawazu S."/>
        </authorList>
    </citation>
    <scope>NUCLEOTIDE SEQUENCE [LARGE SCALE GENOMIC DNA]</scope>
    <source>
        <strain evidence="4 5">Miyake</strain>
    </source>
</reference>
<keyword evidence="1" id="KW-0175">Coiled coil</keyword>
<feature type="coiled-coil region" evidence="1">
    <location>
        <begin position="358"/>
        <end position="385"/>
    </location>
</feature>
<feature type="compositionally biased region" description="Pro residues" evidence="2">
    <location>
        <begin position="503"/>
        <end position="515"/>
    </location>
</feature>
<gene>
    <name evidence="4" type="ORF">BOVATA_015040</name>
</gene>
<feature type="coiled-coil region" evidence="1">
    <location>
        <begin position="772"/>
        <end position="806"/>
    </location>
</feature>
<comment type="caution">
    <text evidence="4">The sequence shown here is derived from an EMBL/GenBank/DDBJ whole genome shotgun (WGS) entry which is preliminary data.</text>
</comment>
<feature type="compositionally biased region" description="Polar residues" evidence="2">
    <location>
        <begin position="470"/>
        <end position="487"/>
    </location>
</feature>
<feature type="compositionally biased region" description="Gly residues" evidence="2">
    <location>
        <begin position="556"/>
        <end position="567"/>
    </location>
</feature>
<dbReference type="RefSeq" id="XP_028866254.1">
    <property type="nucleotide sequence ID" value="XM_029010421.1"/>
</dbReference>
<feature type="compositionally biased region" description="Polar residues" evidence="2">
    <location>
        <begin position="404"/>
        <end position="439"/>
    </location>
</feature>
<feature type="compositionally biased region" description="Basic and acidic residues" evidence="2">
    <location>
        <begin position="386"/>
        <end position="403"/>
    </location>
</feature>
<feature type="compositionally biased region" description="Low complexity" evidence="2">
    <location>
        <begin position="568"/>
        <end position="579"/>
    </location>
</feature>
<dbReference type="OrthoDB" id="6410656at2759"/>
<feature type="compositionally biased region" description="Low complexity" evidence="2">
    <location>
        <begin position="488"/>
        <end position="502"/>
    </location>
</feature>
<feature type="compositionally biased region" description="Basic and acidic residues" evidence="2">
    <location>
        <begin position="700"/>
        <end position="716"/>
    </location>
</feature>
<dbReference type="VEuPathDB" id="PiroplasmaDB:BOVATA_015040"/>
<evidence type="ECO:0000313" key="5">
    <source>
        <dbReference type="Proteomes" id="UP000236319"/>
    </source>
</evidence>
<dbReference type="Proteomes" id="UP000236319">
    <property type="component" value="Unassembled WGS sequence"/>
</dbReference>
<evidence type="ECO:0000313" key="4">
    <source>
        <dbReference type="EMBL" id="GBE60011.1"/>
    </source>
</evidence>
<protein>
    <submittedName>
        <fullName evidence="4">Ribosome binding protein</fullName>
    </submittedName>
</protein>
<feature type="compositionally biased region" description="Gly residues" evidence="2">
    <location>
        <begin position="525"/>
        <end position="536"/>
    </location>
</feature>
<evidence type="ECO:0000256" key="1">
    <source>
        <dbReference type="SAM" id="Coils"/>
    </source>
</evidence>
<keyword evidence="3" id="KW-0472">Membrane</keyword>
<dbReference type="GeneID" id="39873781"/>
<keyword evidence="3" id="KW-1133">Transmembrane helix</keyword>
<keyword evidence="5" id="KW-1185">Reference proteome</keyword>
<accession>A0A2H6KAI5</accession>
<evidence type="ECO:0000256" key="2">
    <source>
        <dbReference type="SAM" id="MobiDB-lite"/>
    </source>
</evidence>
<name>A0A2H6KAI5_9APIC</name>
<feature type="region of interest" description="Disordered" evidence="2">
    <location>
        <begin position="386"/>
        <end position="729"/>
    </location>
</feature>
<feature type="transmembrane region" description="Helical" evidence="3">
    <location>
        <begin position="1461"/>
        <end position="1482"/>
    </location>
</feature>
<evidence type="ECO:0000256" key="3">
    <source>
        <dbReference type="SAM" id="Phobius"/>
    </source>
</evidence>
<dbReference type="EMBL" id="BDSA01000002">
    <property type="protein sequence ID" value="GBE60011.1"/>
    <property type="molecule type" value="Genomic_DNA"/>
</dbReference>
<feature type="compositionally biased region" description="Gly residues" evidence="2">
    <location>
        <begin position="596"/>
        <end position="609"/>
    </location>
</feature>
<feature type="compositionally biased region" description="Polar residues" evidence="2">
    <location>
        <begin position="674"/>
        <end position="684"/>
    </location>
</feature>